<keyword evidence="3" id="KW-0378">Hydrolase</keyword>
<dbReference type="Pfam" id="PF00232">
    <property type="entry name" value="Glyco_hydro_1"/>
    <property type="match status" value="1"/>
</dbReference>
<evidence type="ECO:0000313" key="3">
    <source>
        <dbReference type="EMBL" id="PRQ17088.1"/>
    </source>
</evidence>
<dbReference type="PANTHER" id="PTHR10353:SF154">
    <property type="entry name" value="BETA-GLUCOSIDASE 9-RELATED"/>
    <property type="match status" value="1"/>
</dbReference>
<evidence type="ECO:0000256" key="1">
    <source>
        <dbReference type="ARBA" id="ARBA00010838"/>
    </source>
</evidence>
<reference evidence="3 4" key="1">
    <citation type="journal article" date="2018" name="Nat. Genet.">
        <title>The Rosa genome provides new insights in the design of modern roses.</title>
        <authorList>
            <person name="Bendahmane M."/>
        </authorList>
    </citation>
    <scope>NUCLEOTIDE SEQUENCE [LARGE SCALE GENOMIC DNA]</scope>
    <source>
        <strain evidence="4">cv. Old Blush</strain>
    </source>
</reference>
<gene>
    <name evidence="3" type="ORF">RchiOBHm_Chr7g0191241</name>
</gene>
<accession>A0A2P6P575</accession>
<dbReference type="GO" id="GO:0008422">
    <property type="term" value="F:beta-glucosidase activity"/>
    <property type="evidence" value="ECO:0007669"/>
    <property type="project" value="UniProtKB-EC"/>
</dbReference>
<dbReference type="GO" id="GO:0005975">
    <property type="term" value="P:carbohydrate metabolic process"/>
    <property type="evidence" value="ECO:0007669"/>
    <property type="project" value="InterPro"/>
</dbReference>
<dbReference type="Gramene" id="PRQ17088">
    <property type="protein sequence ID" value="PRQ17088"/>
    <property type="gene ID" value="RchiOBHm_Chr7g0191241"/>
</dbReference>
<keyword evidence="4" id="KW-1185">Reference proteome</keyword>
<comment type="caution">
    <text evidence="3">The sequence shown here is derived from an EMBL/GenBank/DDBJ whole genome shotgun (WGS) entry which is preliminary data.</text>
</comment>
<dbReference type="PRINTS" id="PR00131">
    <property type="entry name" value="GLHYDRLASE1"/>
</dbReference>
<comment type="similarity">
    <text evidence="1 2">Belongs to the glycosyl hydrolase 1 family.</text>
</comment>
<dbReference type="OMA" id="DWEWVEG"/>
<keyword evidence="3" id="KW-0326">Glycosidase</keyword>
<dbReference type="PANTHER" id="PTHR10353">
    <property type="entry name" value="GLYCOSYL HYDROLASE"/>
    <property type="match status" value="1"/>
</dbReference>
<dbReference type="InterPro" id="IPR001360">
    <property type="entry name" value="Glyco_hydro_1"/>
</dbReference>
<dbReference type="AlphaFoldDB" id="A0A2P6P575"/>
<evidence type="ECO:0000313" key="4">
    <source>
        <dbReference type="Proteomes" id="UP000238479"/>
    </source>
</evidence>
<name>A0A2P6P575_ROSCH</name>
<dbReference type="EMBL" id="PDCK01000045">
    <property type="protein sequence ID" value="PRQ17088.1"/>
    <property type="molecule type" value="Genomic_DNA"/>
</dbReference>
<evidence type="ECO:0000256" key="2">
    <source>
        <dbReference type="RuleBase" id="RU003690"/>
    </source>
</evidence>
<proteinExistence type="inferred from homology"/>
<dbReference type="Gene3D" id="3.20.20.80">
    <property type="entry name" value="Glycosidases"/>
    <property type="match status" value="1"/>
</dbReference>
<dbReference type="InterPro" id="IPR017853">
    <property type="entry name" value="GH"/>
</dbReference>
<protein>
    <submittedName>
        <fullName evidence="3">Putative beta-glucosidase</fullName>
        <ecNumber evidence="3">3.2.1.21</ecNumber>
    </submittedName>
</protein>
<dbReference type="EC" id="3.2.1.21" evidence="3"/>
<sequence>MAVNVKGYFHWALFDDWEWVEGYTPGFGLYYVEHKDNLKSIPKESAKWLPMFLKG</sequence>
<dbReference type="Proteomes" id="UP000238479">
    <property type="component" value="Chromosome 7"/>
</dbReference>
<dbReference type="SUPFAM" id="SSF51445">
    <property type="entry name" value="(Trans)glycosidases"/>
    <property type="match status" value="1"/>
</dbReference>
<organism evidence="3 4">
    <name type="scientific">Rosa chinensis</name>
    <name type="common">China rose</name>
    <dbReference type="NCBI Taxonomy" id="74649"/>
    <lineage>
        <taxon>Eukaryota</taxon>
        <taxon>Viridiplantae</taxon>
        <taxon>Streptophyta</taxon>
        <taxon>Embryophyta</taxon>
        <taxon>Tracheophyta</taxon>
        <taxon>Spermatophyta</taxon>
        <taxon>Magnoliopsida</taxon>
        <taxon>eudicotyledons</taxon>
        <taxon>Gunneridae</taxon>
        <taxon>Pentapetalae</taxon>
        <taxon>rosids</taxon>
        <taxon>fabids</taxon>
        <taxon>Rosales</taxon>
        <taxon>Rosaceae</taxon>
        <taxon>Rosoideae</taxon>
        <taxon>Rosoideae incertae sedis</taxon>
        <taxon>Rosa</taxon>
    </lineage>
</organism>
<dbReference type="STRING" id="74649.A0A2P6P575"/>